<proteinExistence type="inferred from homology"/>
<reference evidence="4" key="1">
    <citation type="submission" date="2021-02" db="EMBL/GenBank/DDBJ databases">
        <authorList>
            <person name="Nowell W R."/>
        </authorList>
    </citation>
    <scope>NUCLEOTIDE SEQUENCE</scope>
</reference>
<dbReference type="SMART" id="SM00101">
    <property type="entry name" value="14_3_3"/>
    <property type="match status" value="1"/>
</dbReference>
<evidence type="ECO:0000259" key="3">
    <source>
        <dbReference type="SMART" id="SM00101"/>
    </source>
</evidence>
<organism evidence="4 6">
    <name type="scientific">Adineta ricciae</name>
    <name type="common">Rotifer</name>
    <dbReference type="NCBI Taxonomy" id="249248"/>
    <lineage>
        <taxon>Eukaryota</taxon>
        <taxon>Metazoa</taxon>
        <taxon>Spiralia</taxon>
        <taxon>Gnathifera</taxon>
        <taxon>Rotifera</taxon>
        <taxon>Eurotatoria</taxon>
        <taxon>Bdelloidea</taxon>
        <taxon>Adinetida</taxon>
        <taxon>Adinetidae</taxon>
        <taxon>Adineta</taxon>
    </lineage>
</organism>
<sequence length="247" mass="29278">MMANKDEKVELAKLAEQAERYVDMVNVMKEVVQSKNELTLEERNLLSIAYKNVIGSYREPYRIISTIEMRVQDNEHEKEMVKRYRKKIENELKDVCYEILDLLDKYLFPNVTSNDEKVFYLKMKGDYYRYLAEIGVENEGKKWAEESKNAYKDGYDLAQNEMIVTHPIRLGLALNFSVFYYEIANEFDVACRLAKEAFDNALSELDCINDKNVYRDSLIIMQLLRDNLKIWSETEMKMNNEEEEEES</sequence>
<evidence type="ECO:0000256" key="1">
    <source>
        <dbReference type="ARBA" id="ARBA00006141"/>
    </source>
</evidence>
<evidence type="ECO:0000256" key="2">
    <source>
        <dbReference type="PIRSR" id="PIRSR000868-1"/>
    </source>
</evidence>
<dbReference type="Proteomes" id="UP000663852">
    <property type="component" value="Unassembled WGS sequence"/>
</dbReference>
<dbReference type="InterPro" id="IPR036815">
    <property type="entry name" value="14-3-3_dom_sf"/>
</dbReference>
<feature type="site" description="Interaction with phosphoserine on interacting protein" evidence="2">
    <location>
        <position position="129"/>
    </location>
</feature>
<dbReference type="AlphaFoldDB" id="A0A813S570"/>
<dbReference type="OrthoDB" id="10009744at2759"/>
<comment type="caution">
    <text evidence="4">The sequence shown here is derived from an EMBL/GenBank/DDBJ whole genome shotgun (WGS) entry which is preliminary data.</text>
</comment>
<evidence type="ECO:0000313" key="5">
    <source>
        <dbReference type="EMBL" id="CAF1350053.1"/>
    </source>
</evidence>
<dbReference type="Gene3D" id="1.20.190.20">
    <property type="entry name" value="14-3-3 domain"/>
    <property type="match status" value="1"/>
</dbReference>
<dbReference type="PRINTS" id="PR00305">
    <property type="entry name" value="1433ZETA"/>
</dbReference>
<keyword evidence="6" id="KW-1185">Reference proteome</keyword>
<accession>A0A813S570</accession>
<protein>
    <recommendedName>
        <fullName evidence="3">14-3-3 domain-containing protein</fullName>
    </recommendedName>
</protein>
<evidence type="ECO:0000313" key="6">
    <source>
        <dbReference type="Proteomes" id="UP000663828"/>
    </source>
</evidence>
<dbReference type="Pfam" id="PF00244">
    <property type="entry name" value="14-3-3"/>
    <property type="match status" value="1"/>
</dbReference>
<dbReference type="InterPro" id="IPR000308">
    <property type="entry name" value="14-3-3"/>
</dbReference>
<dbReference type="InterPro" id="IPR023410">
    <property type="entry name" value="14-3-3_domain"/>
</dbReference>
<evidence type="ECO:0000313" key="4">
    <source>
        <dbReference type="EMBL" id="CAF0791084.1"/>
    </source>
</evidence>
<dbReference type="EMBL" id="CAJNOR010000087">
    <property type="protein sequence ID" value="CAF0791084.1"/>
    <property type="molecule type" value="Genomic_DNA"/>
</dbReference>
<feature type="domain" description="14-3-3" evidence="3">
    <location>
        <begin position="5"/>
        <end position="246"/>
    </location>
</feature>
<dbReference type="PANTHER" id="PTHR18860">
    <property type="entry name" value="14-3-3 PROTEIN"/>
    <property type="match status" value="1"/>
</dbReference>
<name>A0A813S570_ADIRI</name>
<comment type="similarity">
    <text evidence="1">Belongs to the 14-3-3 family.</text>
</comment>
<dbReference type="EMBL" id="CAJNOJ010000263">
    <property type="protein sequence ID" value="CAF1350053.1"/>
    <property type="molecule type" value="Genomic_DNA"/>
</dbReference>
<feature type="site" description="Interaction with phosphoserine on interacting protein" evidence="2">
    <location>
        <position position="58"/>
    </location>
</feature>
<gene>
    <name evidence="5" type="ORF">EDS130_LOCUS33226</name>
    <name evidence="4" type="ORF">XAT740_LOCUS2485</name>
</gene>
<dbReference type="SUPFAM" id="SSF48445">
    <property type="entry name" value="14-3-3 protein"/>
    <property type="match status" value="1"/>
</dbReference>
<dbReference type="PIRSF" id="PIRSF000868">
    <property type="entry name" value="14-3-3"/>
    <property type="match status" value="1"/>
</dbReference>
<dbReference type="Proteomes" id="UP000663828">
    <property type="component" value="Unassembled WGS sequence"/>
</dbReference>